<keyword evidence="3" id="KW-1185">Reference proteome</keyword>
<sequence>MRSFFFKMLMISVLAVLLFVAGTMVRGVVADRIMNREVARQSISEGLAERQTLAGPLLRVSYTEHWQRPVTDKDGRVLRQEACSARHELLVLPETVQLSGNLISEPRQRGIFHINAYVLSGKLAGTLKMPALAGLSRQEPDSSVVIDSAELLLSVTDPRGLRKLELKVDGRPLALEPGTGMERAGSGARAQLPEAATLAGKLLTFDLALDLAGTDSFSMVPLARDTSASLNSRWPHPSFGGRFLPETRTVTAKGFEAQWHVSALASNARQSWPMGPEGAARPVDTLVVSMIDPVDVYSMSDRASKYAELFIAITLGAFLLFELLRRLSLHPMNYLLIAAALLIFFLMLLSLSERLGFGLAYLSAASACVLLIGFYSAHLLRSLWLASGFTLGLGALYGALYMILLSEQNALLMGSLLLFALLACVMVGTRKVDWNALLAPALAAPVAEEAD</sequence>
<keyword evidence="1" id="KW-0812">Transmembrane</keyword>
<evidence type="ECO:0000313" key="3">
    <source>
        <dbReference type="Proteomes" id="UP001548590"/>
    </source>
</evidence>
<evidence type="ECO:0000256" key="1">
    <source>
        <dbReference type="SAM" id="Phobius"/>
    </source>
</evidence>
<feature type="transmembrane region" description="Helical" evidence="1">
    <location>
        <begin position="383"/>
        <end position="404"/>
    </location>
</feature>
<keyword evidence="1" id="KW-0472">Membrane</keyword>
<protein>
    <submittedName>
        <fullName evidence="2">Cell envelope integrity protein CreD</fullName>
    </submittedName>
</protein>
<comment type="caution">
    <text evidence="2">The sequence shown here is derived from an EMBL/GenBank/DDBJ whole genome shotgun (WGS) entry which is preliminary data.</text>
</comment>
<dbReference type="Pfam" id="PF06123">
    <property type="entry name" value="CreD"/>
    <property type="match status" value="1"/>
</dbReference>
<keyword evidence="1" id="KW-1133">Transmembrane helix</keyword>
<dbReference type="PANTHER" id="PTHR30092">
    <property type="entry name" value="INNER MEMBRANE PROTEIN CRED"/>
    <property type="match status" value="1"/>
</dbReference>
<accession>A0ABV2CSG3</accession>
<dbReference type="NCBIfam" id="NF008712">
    <property type="entry name" value="PRK11715.1-1"/>
    <property type="match status" value="1"/>
</dbReference>
<feature type="transmembrane region" description="Helical" evidence="1">
    <location>
        <begin position="306"/>
        <end position="324"/>
    </location>
</feature>
<dbReference type="EMBL" id="JBEWLZ010000007">
    <property type="protein sequence ID" value="MET1490835.1"/>
    <property type="molecule type" value="Genomic_DNA"/>
</dbReference>
<feature type="transmembrane region" description="Helical" evidence="1">
    <location>
        <begin position="410"/>
        <end position="428"/>
    </location>
</feature>
<proteinExistence type="predicted"/>
<gene>
    <name evidence="2" type="primary">creD</name>
    <name evidence="2" type="ORF">ABVT11_13440</name>
</gene>
<name>A0ABV2CSG3_9RHOO</name>
<dbReference type="PANTHER" id="PTHR30092:SF0">
    <property type="entry name" value="INNER MEMBRANE PROTEIN CRED"/>
    <property type="match status" value="1"/>
</dbReference>
<dbReference type="RefSeq" id="WP_345925788.1">
    <property type="nucleotide sequence ID" value="NZ_JBDIVF010000002.1"/>
</dbReference>
<dbReference type="PIRSF" id="PIRSF004548">
    <property type="entry name" value="CreD"/>
    <property type="match status" value="1"/>
</dbReference>
<organism evidence="2 3">
    <name type="scientific">Uliginosibacterium paludis</name>
    <dbReference type="NCBI Taxonomy" id="1615952"/>
    <lineage>
        <taxon>Bacteria</taxon>
        <taxon>Pseudomonadati</taxon>
        <taxon>Pseudomonadota</taxon>
        <taxon>Betaproteobacteria</taxon>
        <taxon>Rhodocyclales</taxon>
        <taxon>Zoogloeaceae</taxon>
        <taxon>Uliginosibacterium</taxon>
    </lineage>
</organism>
<feature type="transmembrane region" description="Helical" evidence="1">
    <location>
        <begin position="355"/>
        <end position="376"/>
    </location>
</feature>
<dbReference type="Proteomes" id="UP001548590">
    <property type="component" value="Unassembled WGS sequence"/>
</dbReference>
<reference evidence="2 3" key="1">
    <citation type="submission" date="2024-07" db="EMBL/GenBank/DDBJ databases">
        <title>Uliginosibacterium paludis KCTC:42655.</title>
        <authorList>
            <person name="Kim M.K."/>
        </authorList>
    </citation>
    <scope>NUCLEOTIDE SEQUENCE [LARGE SCALE GENOMIC DNA]</scope>
    <source>
        <strain evidence="2 3">KCTC 42655</strain>
    </source>
</reference>
<evidence type="ECO:0000313" key="2">
    <source>
        <dbReference type="EMBL" id="MET1490835.1"/>
    </source>
</evidence>
<dbReference type="InterPro" id="IPR010364">
    <property type="entry name" value="Uncharacterised_IM_CreD"/>
</dbReference>
<feature type="transmembrane region" description="Helical" evidence="1">
    <location>
        <begin position="331"/>
        <end position="349"/>
    </location>
</feature>